<reference evidence="1" key="4">
    <citation type="submission" date="2000-08" db="EMBL/GenBank/DDBJ databases">
        <authorList>
            <person name="Adachi J."/>
            <person name="Aizawa K."/>
            <person name="Akahira S."/>
            <person name="Akimura T."/>
            <person name="Arai A."/>
            <person name="Aono H."/>
            <person name="Arakawa T."/>
            <person name="Bono H."/>
            <person name="Carninci P."/>
            <person name="Fukuda S."/>
            <person name="Fukunishi Y."/>
            <person name="Furuno M."/>
            <person name="Hanagaki T."/>
            <person name="Hara A."/>
            <person name="Hayatsu N."/>
            <person name="Hiramoto K."/>
            <person name="Hiraoka T."/>
            <person name="Hori F."/>
            <person name="Imotani K."/>
            <person name="Ishii Y."/>
            <person name="Itoh M."/>
            <person name="Izawa M."/>
            <person name="Kasukawa T."/>
            <person name="Kato H."/>
            <person name="Kawai J."/>
            <person name="Kojima Y."/>
            <person name="Konno H."/>
            <person name="Kouda M."/>
            <person name="Koya S."/>
            <person name="Kurihara C."/>
            <person name="Matsuyama T."/>
            <person name="Miyazaki A."/>
            <person name="Nishi K."/>
            <person name="Nomura K."/>
            <person name="Numazaki R."/>
            <person name="Ohno M."/>
            <person name="Okazaki Y."/>
            <person name="Okido T."/>
            <person name="Owa C."/>
            <person name="Saito H."/>
            <person name="Saito R."/>
            <person name="Sakai C."/>
            <person name="Sakai K."/>
            <person name="Sano H."/>
            <person name="Sasaki D."/>
            <person name="Shibata K."/>
            <person name="Shibata Y."/>
            <person name="Shinagawa A."/>
            <person name="Shiraki T."/>
            <person name="Sogabe Y."/>
            <person name="Suzuki H."/>
            <person name="Tagami M."/>
            <person name="Tagawa A."/>
            <person name="Takahashi F."/>
            <person name="Tanaka T."/>
            <person name="Tejima Y."/>
            <person name="Toya T."/>
            <person name="Yamamura T."/>
            <person name="Yasunishi A."/>
            <person name="Yoshida K."/>
            <person name="Yoshino M."/>
            <person name="Muramatsu M."/>
            <person name="Hayashizaki Y."/>
        </authorList>
    </citation>
    <scope>NUCLEOTIDE SEQUENCE</scope>
    <source>
        <strain evidence="1">C57BL/6J</strain>
        <tissue evidence="1">Hippocampus</tissue>
    </source>
</reference>
<reference evidence="1" key="7">
    <citation type="journal article" date="2005" name="Science">
        <title>The Transcriptional Landscape of the Mammalian Genome.</title>
        <authorList>
            <consortium name="The FANTOM Consortium"/>
            <consortium name="Riken Genome Exploration Research Group and Genome Science Group (Genome Network Project Core Group)"/>
        </authorList>
    </citation>
    <scope>NUCLEOTIDE SEQUENCE</scope>
    <source>
        <strain evidence="1">C57BL/6J</strain>
        <tissue evidence="1">Hippocampus</tissue>
    </source>
</reference>
<dbReference type="EMBL" id="AK019332">
    <property type="protein sequence ID" value="BAC25590.1"/>
    <property type="molecule type" value="mRNA"/>
</dbReference>
<sequence length="107" mass="11511">RHRADAFRAVLKAGISPAVQDSGRMSRTGEGPTQAQFSGKTFSTALMSLSYMQVALVPGWLRQIQSRNHIGGSQETEELPFLLQSCYLGLAGLHSVESAPAEDVHIG</sequence>
<reference evidence="1" key="3">
    <citation type="journal article" date="2000" name="Genome Res.">
        <title>RIKEN integrated sequence analysis (RISA) system--384-format sequencing pipeline with 384 multicapillary sequencer.</title>
        <authorList>
            <person name="Shibata K."/>
            <person name="Itoh M."/>
            <person name="Aizawa K."/>
            <person name="Nagaoka S."/>
            <person name="Sasaki N."/>
            <person name="Carninci P."/>
            <person name="Konno H."/>
            <person name="Akiyama J."/>
            <person name="Nishi K."/>
            <person name="Kitsunai T."/>
            <person name="Tashiro H."/>
            <person name="Itoh M."/>
            <person name="Sumi N."/>
            <person name="Ishii Y."/>
            <person name="Nakamura S."/>
            <person name="Hazama M."/>
            <person name="Nishine T."/>
            <person name="Harada A."/>
            <person name="Yamamoto R."/>
            <person name="Matsumoto H."/>
            <person name="Sakaguchi S."/>
            <person name="Ikegami T."/>
            <person name="Kashiwagi K."/>
            <person name="Fujiwake S."/>
            <person name="Inoue K."/>
            <person name="Togawa Y."/>
            <person name="Izawa M."/>
            <person name="Ohara E."/>
            <person name="Watahiki M."/>
            <person name="Yoneda Y."/>
            <person name="Ishikawa T."/>
            <person name="Ozawa K."/>
            <person name="Tanaka T."/>
            <person name="Matsuura S."/>
            <person name="Kawai J."/>
            <person name="Okazaki Y."/>
            <person name="Muramatsu M."/>
            <person name="Inoue Y."/>
            <person name="Kira A."/>
            <person name="Hayashizaki Y."/>
        </authorList>
    </citation>
    <scope>NUCLEOTIDE SEQUENCE</scope>
    <source>
        <strain evidence="1">C57BL/6J</strain>
        <tissue evidence="1">Hippocampus</tissue>
    </source>
</reference>
<protein>
    <submittedName>
        <fullName evidence="1">Uncharacterized protein</fullName>
    </submittedName>
</protein>
<proteinExistence type="evidence at transcript level"/>
<name>Q8CEL9_MOUSE</name>
<reference evidence="1" key="2">
    <citation type="journal article" date="2000" name="Genome Res.">
        <title>Normalization and subtraction of cap-trapper-selected cDNAs to prepare full-length cDNA libraries for rapid discovery of new genes.</title>
        <authorList>
            <person name="Carninci P."/>
            <person name="Shibata Y."/>
            <person name="Hayatsu N."/>
            <person name="Sugahara Y."/>
            <person name="Shibata K."/>
            <person name="Itoh M."/>
            <person name="Konno H."/>
            <person name="Okazaki Y."/>
            <person name="Muramatsu M."/>
            <person name="Hayashizaki Y."/>
        </authorList>
    </citation>
    <scope>NUCLEOTIDE SEQUENCE</scope>
    <source>
        <strain evidence="1">C57BL/6J</strain>
        <tissue evidence="1">Hippocampus</tissue>
    </source>
</reference>
<evidence type="ECO:0000313" key="2">
    <source>
        <dbReference type="MGI" id="MGI:1925653"/>
    </source>
</evidence>
<evidence type="ECO:0000313" key="1">
    <source>
        <dbReference type="EMBL" id="BAC25590.1"/>
    </source>
</evidence>
<reference evidence="1" key="8">
    <citation type="journal article" date="2005" name="Science">
        <title>Antisense Transcription in the Mammalian Transcriptome.</title>
        <authorList>
            <consortium name="RIKEN Genome Exploration Research Group and Genome Science Group (Genome Network Project Core Group) and the FANTOM Consortium"/>
        </authorList>
    </citation>
    <scope>NUCLEOTIDE SEQUENCE</scope>
    <source>
        <strain evidence="1">C57BL/6J</strain>
        <tissue evidence="1">Hippocampus</tissue>
    </source>
</reference>
<dbReference type="AlphaFoldDB" id="Q8CEL9"/>
<gene>
    <name evidence="2" type="primary">2900041M22Rik</name>
</gene>
<accession>Q8CEL9</accession>
<reference evidence="1" key="6">
    <citation type="journal article" date="2002" name="Nature">
        <title>Analysis of the mouse transcriptome based on functional annotation of 60,770 full-length cDNAs.</title>
        <authorList>
            <consortium name="The FANTOM Consortium and the RIKEN Genome Exploration Research Group Phase I and II Team"/>
        </authorList>
    </citation>
    <scope>NUCLEOTIDE SEQUENCE</scope>
    <source>
        <strain evidence="1">C57BL/6J</strain>
        <tissue evidence="1">Hippocampus</tissue>
    </source>
</reference>
<reference evidence="1" key="1">
    <citation type="journal article" date="1999" name="Methods Enzymol.">
        <title>High-efficiency full-length cDNA cloning.</title>
        <authorList>
            <person name="Carninci P."/>
            <person name="Hayashizaki Y."/>
        </authorList>
    </citation>
    <scope>NUCLEOTIDE SEQUENCE</scope>
    <source>
        <strain evidence="1">C57BL/6J</strain>
        <tissue evidence="1">Hippocampus</tissue>
    </source>
</reference>
<dbReference type="MGI" id="MGI:1925653">
    <property type="gene designation" value="2900041M22Rik"/>
</dbReference>
<organism evidence="1">
    <name type="scientific">Mus musculus</name>
    <name type="common">Mouse</name>
    <dbReference type="NCBI Taxonomy" id="10090"/>
    <lineage>
        <taxon>Eukaryota</taxon>
        <taxon>Metazoa</taxon>
        <taxon>Chordata</taxon>
        <taxon>Craniata</taxon>
        <taxon>Vertebrata</taxon>
        <taxon>Euteleostomi</taxon>
        <taxon>Mammalia</taxon>
        <taxon>Eutheria</taxon>
        <taxon>Euarchontoglires</taxon>
        <taxon>Glires</taxon>
        <taxon>Rodentia</taxon>
        <taxon>Myomorpha</taxon>
        <taxon>Muroidea</taxon>
        <taxon>Muridae</taxon>
        <taxon>Murinae</taxon>
        <taxon>Mus</taxon>
        <taxon>Mus</taxon>
    </lineage>
</organism>
<dbReference type="AGR" id="MGI:1925653"/>
<reference evidence="1" key="5">
    <citation type="journal article" date="2001" name="Nature">
        <title>Functional annotation of a full-length mouse cDNA collection.</title>
        <authorList>
            <consortium name="The RIKEN Genome Exploration Research Group Phase II Team and the FANTOM Consortium"/>
        </authorList>
    </citation>
    <scope>NUCLEOTIDE SEQUENCE</scope>
    <source>
        <strain evidence="1">C57BL/6J</strain>
        <tissue evidence="1">Hippocampus</tissue>
    </source>
</reference>
<feature type="non-terminal residue" evidence="1">
    <location>
        <position position="1"/>
    </location>
</feature>